<dbReference type="Proteomes" id="UP001501414">
    <property type="component" value="Unassembled WGS sequence"/>
</dbReference>
<accession>A0ABN1XV88</accession>
<sequence>MTALVVLAAVGIVVLGITAIVIGVIDSRRAGARRRIAAERRLAWERRQRQLHGGPYEVDAWGDEDTD</sequence>
<name>A0ABN1XV88_9PSEU</name>
<keyword evidence="1" id="KW-0472">Membrane</keyword>
<evidence type="ECO:0000256" key="1">
    <source>
        <dbReference type="SAM" id="Phobius"/>
    </source>
</evidence>
<proteinExistence type="predicted"/>
<protein>
    <recommendedName>
        <fullName evidence="4">Secreted protein</fullName>
    </recommendedName>
</protein>
<keyword evidence="1" id="KW-1133">Transmembrane helix</keyword>
<evidence type="ECO:0008006" key="4">
    <source>
        <dbReference type="Google" id="ProtNLM"/>
    </source>
</evidence>
<dbReference type="RefSeq" id="WP_344023205.1">
    <property type="nucleotide sequence ID" value="NZ_BAAAJK010000011.1"/>
</dbReference>
<feature type="transmembrane region" description="Helical" evidence="1">
    <location>
        <begin position="6"/>
        <end position="25"/>
    </location>
</feature>
<keyword evidence="1" id="KW-0812">Transmembrane</keyword>
<reference evidence="2 3" key="1">
    <citation type="journal article" date="2019" name="Int. J. Syst. Evol. Microbiol.">
        <title>The Global Catalogue of Microorganisms (GCM) 10K type strain sequencing project: providing services to taxonomists for standard genome sequencing and annotation.</title>
        <authorList>
            <consortium name="The Broad Institute Genomics Platform"/>
            <consortium name="The Broad Institute Genome Sequencing Center for Infectious Disease"/>
            <person name="Wu L."/>
            <person name="Ma J."/>
        </authorList>
    </citation>
    <scope>NUCLEOTIDE SEQUENCE [LARGE SCALE GENOMIC DNA]</scope>
    <source>
        <strain evidence="2 3">JCM 11896</strain>
    </source>
</reference>
<evidence type="ECO:0000313" key="2">
    <source>
        <dbReference type="EMBL" id="GAA1390907.1"/>
    </source>
</evidence>
<gene>
    <name evidence="2" type="ORF">GCM10009613_32450</name>
</gene>
<evidence type="ECO:0000313" key="3">
    <source>
        <dbReference type="Proteomes" id="UP001501414"/>
    </source>
</evidence>
<comment type="caution">
    <text evidence="2">The sequence shown here is derived from an EMBL/GenBank/DDBJ whole genome shotgun (WGS) entry which is preliminary data.</text>
</comment>
<dbReference type="EMBL" id="BAAAJK010000011">
    <property type="protein sequence ID" value="GAA1390907.1"/>
    <property type="molecule type" value="Genomic_DNA"/>
</dbReference>
<organism evidence="2 3">
    <name type="scientific">Pseudonocardia kongjuensis</name>
    <dbReference type="NCBI Taxonomy" id="102227"/>
    <lineage>
        <taxon>Bacteria</taxon>
        <taxon>Bacillati</taxon>
        <taxon>Actinomycetota</taxon>
        <taxon>Actinomycetes</taxon>
        <taxon>Pseudonocardiales</taxon>
        <taxon>Pseudonocardiaceae</taxon>
        <taxon>Pseudonocardia</taxon>
    </lineage>
</organism>
<keyword evidence="3" id="KW-1185">Reference proteome</keyword>